<dbReference type="GO" id="GO:0007165">
    <property type="term" value="P:signal transduction"/>
    <property type="evidence" value="ECO:0007669"/>
    <property type="project" value="TreeGrafter"/>
</dbReference>
<dbReference type="SMART" id="SM00245">
    <property type="entry name" value="TSPc"/>
    <property type="match status" value="1"/>
</dbReference>
<feature type="compositionally biased region" description="Low complexity" evidence="5">
    <location>
        <begin position="511"/>
        <end position="530"/>
    </location>
</feature>
<evidence type="ECO:0000256" key="2">
    <source>
        <dbReference type="ARBA" id="ARBA00022670"/>
    </source>
</evidence>
<comment type="similarity">
    <text evidence="1">Belongs to the peptidase S41A family.</text>
</comment>
<dbReference type="Proteomes" id="UP000824123">
    <property type="component" value="Unassembled WGS sequence"/>
</dbReference>
<feature type="compositionally biased region" description="Low complexity" evidence="5">
    <location>
        <begin position="201"/>
        <end position="221"/>
    </location>
</feature>
<dbReference type="InterPro" id="IPR029045">
    <property type="entry name" value="ClpP/crotonase-like_dom_sf"/>
</dbReference>
<reference evidence="7" key="1">
    <citation type="submission" date="2020-10" db="EMBL/GenBank/DDBJ databases">
        <authorList>
            <person name="Gilroy R."/>
        </authorList>
    </citation>
    <scope>NUCLEOTIDE SEQUENCE</scope>
    <source>
        <strain evidence="7">ChiSxjej2B14-8506</strain>
    </source>
</reference>
<dbReference type="PANTHER" id="PTHR32060:SF30">
    <property type="entry name" value="CARBOXY-TERMINAL PROCESSING PROTEASE CTPA"/>
    <property type="match status" value="1"/>
</dbReference>
<dbReference type="SUPFAM" id="SSF50156">
    <property type="entry name" value="PDZ domain-like"/>
    <property type="match status" value="1"/>
</dbReference>
<comment type="caution">
    <text evidence="7">The sequence shown here is derived from an EMBL/GenBank/DDBJ whole genome shotgun (WGS) entry which is preliminary data.</text>
</comment>
<keyword evidence="3" id="KW-0378">Hydrolase</keyword>
<keyword evidence="2" id="KW-0645">Protease</keyword>
<evidence type="ECO:0000256" key="5">
    <source>
        <dbReference type="SAM" id="MobiDB-lite"/>
    </source>
</evidence>
<dbReference type="Gene3D" id="3.90.226.10">
    <property type="entry name" value="2-enoyl-CoA Hydratase, Chain A, domain 1"/>
    <property type="match status" value="1"/>
</dbReference>
<feature type="domain" description="PDZ" evidence="6">
    <location>
        <begin position="101"/>
        <end position="155"/>
    </location>
</feature>
<dbReference type="InterPro" id="IPR004447">
    <property type="entry name" value="Peptidase_S41A"/>
</dbReference>
<keyword evidence="4" id="KW-0720">Serine protease</keyword>
<dbReference type="Pfam" id="PF03572">
    <property type="entry name" value="Peptidase_S41"/>
    <property type="match status" value="1"/>
</dbReference>
<feature type="region of interest" description="Disordered" evidence="5">
    <location>
        <begin position="511"/>
        <end position="532"/>
    </location>
</feature>
<dbReference type="EMBL" id="DVNK01000030">
    <property type="protein sequence ID" value="HIU46496.1"/>
    <property type="molecule type" value="Genomic_DNA"/>
</dbReference>
<dbReference type="SMART" id="SM00228">
    <property type="entry name" value="PDZ"/>
    <property type="match status" value="1"/>
</dbReference>
<organism evidence="7 8">
    <name type="scientific">Candidatus Fimadaptatus faecigallinarum</name>
    <dbReference type="NCBI Taxonomy" id="2840814"/>
    <lineage>
        <taxon>Bacteria</taxon>
        <taxon>Bacillati</taxon>
        <taxon>Bacillota</taxon>
        <taxon>Clostridia</taxon>
        <taxon>Eubacteriales</taxon>
        <taxon>Candidatus Fimadaptatus</taxon>
    </lineage>
</organism>
<reference evidence="7" key="2">
    <citation type="journal article" date="2021" name="PeerJ">
        <title>Extensive microbial diversity within the chicken gut microbiome revealed by metagenomics and culture.</title>
        <authorList>
            <person name="Gilroy R."/>
            <person name="Ravi A."/>
            <person name="Getino M."/>
            <person name="Pursley I."/>
            <person name="Horton D.L."/>
            <person name="Alikhan N.F."/>
            <person name="Baker D."/>
            <person name="Gharbi K."/>
            <person name="Hall N."/>
            <person name="Watson M."/>
            <person name="Adriaenssens E.M."/>
            <person name="Foster-Nyarko E."/>
            <person name="Jarju S."/>
            <person name="Secka A."/>
            <person name="Antonio M."/>
            <person name="Oren A."/>
            <person name="Chaudhuri R.R."/>
            <person name="La Ragione R."/>
            <person name="Hildebrand F."/>
            <person name="Pallen M.J."/>
        </authorList>
    </citation>
    <scope>NUCLEOTIDE SEQUENCE</scope>
    <source>
        <strain evidence="7">ChiSxjej2B14-8506</strain>
    </source>
</reference>
<dbReference type="Gene3D" id="2.30.42.10">
    <property type="match status" value="2"/>
</dbReference>
<evidence type="ECO:0000313" key="7">
    <source>
        <dbReference type="EMBL" id="HIU46496.1"/>
    </source>
</evidence>
<dbReference type="CDD" id="cd07560">
    <property type="entry name" value="Peptidase_S41_CPP"/>
    <property type="match status" value="1"/>
</dbReference>
<dbReference type="InterPro" id="IPR001478">
    <property type="entry name" value="PDZ"/>
</dbReference>
<proteinExistence type="inferred from homology"/>
<accession>A0A9D1LR70</accession>
<evidence type="ECO:0000256" key="1">
    <source>
        <dbReference type="ARBA" id="ARBA00009179"/>
    </source>
</evidence>
<dbReference type="GO" id="GO:0006508">
    <property type="term" value="P:proteolysis"/>
    <property type="evidence" value="ECO:0007669"/>
    <property type="project" value="UniProtKB-KW"/>
</dbReference>
<dbReference type="PANTHER" id="PTHR32060">
    <property type="entry name" value="TAIL-SPECIFIC PROTEASE"/>
    <property type="match status" value="1"/>
</dbReference>
<dbReference type="Gene3D" id="3.30.750.44">
    <property type="match status" value="2"/>
</dbReference>
<gene>
    <name evidence="7" type="ORF">IAC59_04485</name>
</gene>
<dbReference type="GO" id="GO:0004175">
    <property type="term" value="F:endopeptidase activity"/>
    <property type="evidence" value="ECO:0007669"/>
    <property type="project" value="TreeGrafter"/>
</dbReference>
<dbReference type="AlphaFoldDB" id="A0A9D1LR70"/>
<dbReference type="InterPro" id="IPR041489">
    <property type="entry name" value="PDZ_6"/>
</dbReference>
<evidence type="ECO:0000313" key="8">
    <source>
        <dbReference type="Proteomes" id="UP000824123"/>
    </source>
</evidence>
<dbReference type="InterPro" id="IPR036034">
    <property type="entry name" value="PDZ_sf"/>
</dbReference>
<dbReference type="GO" id="GO:0008236">
    <property type="term" value="F:serine-type peptidase activity"/>
    <property type="evidence" value="ECO:0007669"/>
    <property type="project" value="UniProtKB-KW"/>
</dbReference>
<evidence type="ECO:0000256" key="3">
    <source>
        <dbReference type="ARBA" id="ARBA00022801"/>
    </source>
</evidence>
<name>A0A9D1LR70_9FIRM</name>
<protein>
    <submittedName>
        <fullName evidence="7">S41 family peptidase</fullName>
    </submittedName>
</protein>
<dbReference type="PROSITE" id="PS50106">
    <property type="entry name" value="PDZ"/>
    <property type="match status" value="1"/>
</dbReference>
<dbReference type="Pfam" id="PF22694">
    <property type="entry name" value="CtpB_N-like"/>
    <property type="match status" value="1"/>
</dbReference>
<dbReference type="InterPro" id="IPR005151">
    <property type="entry name" value="Tail-specific_protease"/>
</dbReference>
<dbReference type="InterPro" id="IPR055210">
    <property type="entry name" value="CtpA/B_N"/>
</dbReference>
<feature type="region of interest" description="Disordered" evidence="5">
    <location>
        <begin position="170"/>
        <end position="225"/>
    </location>
</feature>
<dbReference type="SUPFAM" id="SSF52096">
    <property type="entry name" value="ClpP/crotonase"/>
    <property type="match status" value="1"/>
</dbReference>
<dbReference type="Pfam" id="PF17820">
    <property type="entry name" value="PDZ_6"/>
    <property type="match status" value="1"/>
</dbReference>
<evidence type="ECO:0000256" key="4">
    <source>
        <dbReference type="ARBA" id="ARBA00022825"/>
    </source>
</evidence>
<sequence length="577" mass="59952">MSKRLVLVLSVMWLLVLAVSLSAAAYNYMNGVRYAEAVASDGNSGQGDKFDQIELIYDTLLRDYYVELDPTVLAEGAIEGMLAAVGDPYTFYYTAEEWSAELSAQEGEYAGIGVQVLEDAEAGGLLVTRAFADSPAYRAGLRAGDLIVGVDGYSVAAALSGTANAYLPMDGGTAESSDGTDGATGEDSPAATEPVDDADSTGDVTGTDSATAGTGADASRTATDDDIAESADDVASAAGAAEGAPTNRTELLSYMRGTEGSSITLTIQRAGEVFDCELTREVIHINRVEYCMLDGGDGCKVGYMVIYEFQGDAAEGVKQAVEYFNENGAQALVVDLRNNPGGELGVVTSIVETLLPEGMYAYIEDRHGNRQEFYSKSEGWGRPMAVLVNGYSASASELFTGAAKDMGAAVIVGETTFGKGIVQSVIALPDGSGYQFTSARYFTPSGHVIQGNGITPDVYVEPSGEYDTSVLSAMIAEGGVDWQQYDAQLLAAYQQLTAQLTAQAQDAGASSATADTGYDDGTSSTGSDDAVVSTDAGNVQTAVMAGQPCETSGDSDAARSDAPLDGAIVYIDETWAA</sequence>
<dbReference type="GO" id="GO:0030288">
    <property type="term" value="C:outer membrane-bounded periplasmic space"/>
    <property type="evidence" value="ECO:0007669"/>
    <property type="project" value="TreeGrafter"/>
</dbReference>
<evidence type="ECO:0000259" key="6">
    <source>
        <dbReference type="PROSITE" id="PS50106"/>
    </source>
</evidence>